<gene>
    <name evidence="2" type="ORF">Sradi_4560700</name>
</gene>
<feature type="non-terminal residue" evidence="2">
    <location>
        <position position="183"/>
    </location>
</feature>
<evidence type="ECO:0000256" key="1">
    <source>
        <dbReference type="ARBA" id="ARBA00022884"/>
    </source>
</evidence>
<dbReference type="EMBL" id="JACGWJ010000020">
    <property type="protein sequence ID" value="KAL0340439.1"/>
    <property type="molecule type" value="Genomic_DNA"/>
</dbReference>
<keyword evidence="1" id="KW-0694">RNA-binding</keyword>
<accession>A0AAW2N9P2</accession>
<dbReference type="AlphaFoldDB" id="A0AAW2N9P2"/>
<name>A0AAW2N9P2_SESRA</name>
<comment type="caution">
    <text evidence="2">The sequence shown here is derived from an EMBL/GenBank/DDBJ whole genome shotgun (WGS) entry which is preliminary data.</text>
</comment>
<evidence type="ECO:0000313" key="2">
    <source>
        <dbReference type="EMBL" id="KAL0340439.1"/>
    </source>
</evidence>
<dbReference type="GO" id="GO:0003723">
    <property type="term" value="F:RNA binding"/>
    <property type="evidence" value="ECO:0007669"/>
    <property type="project" value="UniProtKB-KW"/>
</dbReference>
<reference evidence="2" key="2">
    <citation type="journal article" date="2024" name="Plant">
        <title>Genomic evolution and insights into agronomic trait innovations of Sesamum species.</title>
        <authorList>
            <person name="Miao H."/>
            <person name="Wang L."/>
            <person name="Qu L."/>
            <person name="Liu H."/>
            <person name="Sun Y."/>
            <person name="Le M."/>
            <person name="Wang Q."/>
            <person name="Wei S."/>
            <person name="Zheng Y."/>
            <person name="Lin W."/>
            <person name="Duan Y."/>
            <person name="Cao H."/>
            <person name="Xiong S."/>
            <person name="Wang X."/>
            <person name="Wei L."/>
            <person name="Li C."/>
            <person name="Ma Q."/>
            <person name="Ju M."/>
            <person name="Zhao R."/>
            <person name="Li G."/>
            <person name="Mu C."/>
            <person name="Tian Q."/>
            <person name="Mei H."/>
            <person name="Zhang T."/>
            <person name="Gao T."/>
            <person name="Zhang H."/>
        </authorList>
    </citation>
    <scope>NUCLEOTIDE SEQUENCE</scope>
    <source>
        <strain evidence="2">G02</strain>
    </source>
</reference>
<organism evidence="2">
    <name type="scientific">Sesamum radiatum</name>
    <name type="common">Black benniseed</name>
    <dbReference type="NCBI Taxonomy" id="300843"/>
    <lineage>
        <taxon>Eukaryota</taxon>
        <taxon>Viridiplantae</taxon>
        <taxon>Streptophyta</taxon>
        <taxon>Embryophyta</taxon>
        <taxon>Tracheophyta</taxon>
        <taxon>Spermatophyta</taxon>
        <taxon>Magnoliopsida</taxon>
        <taxon>eudicotyledons</taxon>
        <taxon>Gunneridae</taxon>
        <taxon>Pentapetalae</taxon>
        <taxon>asterids</taxon>
        <taxon>lamiids</taxon>
        <taxon>Lamiales</taxon>
        <taxon>Pedaliaceae</taxon>
        <taxon>Sesamum</taxon>
    </lineage>
</organism>
<proteinExistence type="predicted"/>
<dbReference type="PANTHER" id="PTHR10501">
    <property type="entry name" value="U1 SMALL NUCLEAR RIBONUCLEOPROTEIN A/U2 SMALL NUCLEAR RIBONUCLEOPROTEIN B"/>
    <property type="match status" value="1"/>
</dbReference>
<reference evidence="2" key="1">
    <citation type="submission" date="2020-06" db="EMBL/GenBank/DDBJ databases">
        <authorList>
            <person name="Li T."/>
            <person name="Hu X."/>
            <person name="Zhang T."/>
            <person name="Song X."/>
            <person name="Zhang H."/>
            <person name="Dai N."/>
            <person name="Sheng W."/>
            <person name="Hou X."/>
            <person name="Wei L."/>
        </authorList>
    </citation>
    <scope>NUCLEOTIDE SEQUENCE</scope>
    <source>
        <strain evidence="2">G02</strain>
        <tissue evidence="2">Leaf</tissue>
    </source>
</reference>
<protein>
    <submittedName>
        <fullName evidence="2">Protein MATERNALLY EXPRESSED5</fullName>
    </submittedName>
</protein>
<sequence>MKSLCADPTHREVTHIVRPFVGYMDLRLVKREARQPGGQPVVLNSLDFFTPVQQERWTYYKLKSLRADPIHREVTHIFRPFVGYMDFRLVKREATQPGGQPAVLNSLDFFTPVQQERWMYYKLKSLRADPTHREVTHIFRPFVGYMDLRLVKREARQPGGQPVVLNSLDFFTPVQQERWMYYK</sequence>